<comment type="caution">
    <text evidence="2">The sequence shown here is derived from an EMBL/GenBank/DDBJ whole genome shotgun (WGS) entry which is preliminary data.</text>
</comment>
<dbReference type="Gene3D" id="3.40.190.10">
    <property type="entry name" value="Periplasmic binding protein-like II"/>
    <property type="match status" value="3"/>
</dbReference>
<feature type="chain" id="PRO_5001474185" description="Lipoprotein" evidence="1">
    <location>
        <begin position="22"/>
        <end position="821"/>
    </location>
</feature>
<reference evidence="2 3" key="1">
    <citation type="submission" date="2014-03" db="EMBL/GenBank/DDBJ databases">
        <title>Genome sequence of Mycoplasma ovipneumoniae strain 14811.</title>
        <authorList>
            <person name="Sirand-Pugnet P."/>
            <person name="Breton M."/>
            <person name="Dordet-Frisoni E."/>
            <person name="Baranowski E."/>
            <person name="Barre A."/>
            <person name="Couture C."/>
            <person name="Dupuy V."/>
            <person name="Gaurivaud P."/>
            <person name="Jacob D."/>
            <person name="Lemaitre C."/>
            <person name="Manso-Silvan L."/>
            <person name="Nikolski M."/>
            <person name="Nouvel L.-X."/>
            <person name="Poumarat F."/>
            <person name="Tardy F."/>
            <person name="Thebault P."/>
            <person name="Theil S."/>
            <person name="Citti C."/>
            <person name="Thiaucourt F."/>
            <person name="Blanchard A."/>
        </authorList>
    </citation>
    <scope>NUCLEOTIDE SEQUENCE [LARGE SCALE GENOMIC DNA]</scope>
    <source>
        <strain evidence="2 3">14811</strain>
    </source>
</reference>
<organism evidence="2 3">
    <name type="scientific">Mesomycoplasma ovipneumoniae 14811</name>
    <dbReference type="NCBI Taxonomy" id="1188239"/>
    <lineage>
        <taxon>Bacteria</taxon>
        <taxon>Bacillati</taxon>
        <taxon>Mycoplasmatota</taxon>
        <taxon>Mycoplasmoidales</taxon>
        <taxon>Metamycoplasmataceae</taxon>
        <taxon>Mesomycoplasma</taxon>
    </lineage>
</organism>
<proteinExistence type="predicted"/>
<dbReference type="AlphaFoldDB" id="A0A014NQ83"/>
<feature type="signal peptide" evidence="1">
    <location>
        <begin position="1"/>
        <end position="21"/>
    </location>
</feature>
<dbReference type="PROSITE" id="PS51257">
    <property type="entry name" value="PROKAR_LIPOPROTEIN"/>
    <property type="match status" value="1"/>
</dbReference>
<protein>
    <recommendedName>
        <fullName evidence="4">Lipoprotein</fullName>
    </recommendedName>
</protein>
<dbReference type="RefSeq" id="WP_044284265.1">
    <property type="nucleotide sequence ID" value="NZ_JFAD01000023.1"/>
</dbReference>
<dbReference type="STRING" id="1188239.MOVI_4290"/>
<evidence type="ECO:0000256" key="1">
    <source>
        <dbReference type="SAM" id="SignalP"/>
    </source>
</evidence>
<keyword evidence="1" id="KW-0732">Signal</keyword>
<evidence type="ECO:0000313" key="3">
    <source>
        <dbReference type="Proteomes" id="UP000020977"/>
    </source>
</evidence>
<evidence type="ECO:0008006" key="4">
    <source>
        <dbReference type="Google" id="ProtNLM"/>
    </source>
</evidence>
<dbReference type="Proteomes" id="UP000020977">
    <property type="component" value="Unassembled WGS sequence"/>
</dbReference>
<dbReference type="eggNOG" id="ENOG5030MDM">
    <property type="taxonomic scope" value="Bacteria"/>
</dbReference>
<name>A0A014NQ83_9BACT</name>
<sequence length="821" mass="92442">MKKITKSIFGMVSFSPLALIACGGPVNEFAHNKEIIVAVDPAQTNYWKQNIEEFNKTDSATKNGFKIRTISKNVFSALDFSTVGHTDTNNTPDIFYAPQDRITDLVQGGAVSYLNDFLPNLFNEITDQIGATATEKENMKNFGTVFGLKDNRVHSEFVGIQHNKEGIVLASTENEDQTRTILQNPDTDSLAELVEKGEGLFRIQDFWYGNGILAGALEKIAQRENLKDEDGKPLNLMSKLLYTKNNQFTSGLLHSDIDPVVDSNLKPENNEYQQYFREAFKSVAKIYYPVFKAAYESEADYKNSIWSKKGISQADLAQIIKSDMNVTQNTIFRLMKEKKLKFAIIGTWDVQNSEKSANAKSFFNITKATNETDFKQALGSWSFLINSRNNSSSPERKQALNDLFKIMFSAKTNTAYFQDDSKIPFVKALTNQIKQEVEKINQPLSVKFETLKKDLGYTDDNEIENAINAQIQKTANPKYINQTVESNWDKTTNPDASSEENYLTFGARIETDNLDASLVESANKINSLIEKYQKFAAIRNTLATIFGQTDLSKFTGNGESWQIDQSFFKVGIKDAKAGKYDLDISQSDTTAHVRKVEAFLFGANGDEQSEKDQKIEKYSKLILDNNHDLTKLEASITAEIKEIQEKAKLIAKNPAADATIEKIARAYLNNYVSAALIRSFVSPETIKQTKAQKTTTKSGQTVDKYTLGDAEKIINEYLKSKSFDKILNVIDSDKTIENQGVGILNTDNSRFDRSNPQFSSTVWGAWNDQTFGSEVFHKSVLDKIKNEEDFAKIFFDKVAIEYYKKILLANQGTSRVIVNFS</sequence>
<dbReference type="EMBL" id="JFAD01000023">
    <property type="protein sequence ID" value="EXU61052.1"/>
    <property type="molecule type" value="Genomic_DNA"/>
</dbReference>
<evidence type="ECO:0000313" key="2">
    <source>
        <dbReference type="EMBL" id="EXU61052.1"/>
    </source>
</evidence>
<gene>
    <name evidence="2" type="ORF">MOVI_4290</name>
</gene>
<accession>A0A014NQ83</accession>